<proteinExistence type="predicted"/>
<dbReference type="WBParaSite" id="PDA_v2.g22266.t1">
    <property type="protein sequence ID" value="PDA_v2.g22266.t1"/>
    <property type="gene ID" value="PDA_v2.g22266"/>
</dbReference>
<feature type="compositionally biased region" description="Polar residues" evidence="1">
    <location>
        <begin position="112"/>
        <end position="124"/>
    </location>
</feature>
<feature type="compositionally biased region" description="Acidic residues" evidence="1">
    <location>
        <begin position="94"/>
        <end position="108"/>
    </location>
</feature>
<keyword evidence="2" id="KW-1185">Reference proteome</keyword>
<evidence type="ECO:0000313" key="3">
    <source>
        <dbReference type="WBParaSite" id="PDA_v2.g22266.t1"/>
    </source>
</evidence>
<name>A0A914PU61_9BILA</name>
<feature type="region of interest" description="Disordered" evidence="1">
    <location>
        <begin position="61"/>
        <end position="124"/>
    </location>
</feature>
<accession>A0A914PU61</accession>
<evidence type="ECO:0000256" key="1">
    <source>
        <dbReference type="SAM" id="MobiDB-lite"/>
    </source>
</evidence>
<dbReference type="AlphaFoldDB" id="A0A914PU61"/>
<reference evidence="3" key="1">
    <citation type="submission" date="2022-11" db="UniProtKB">
        <authorList>
            <consortium name="WormBaseParasite"/>
        </authorList>
    </citation>
    <scope>IDENTIFICATION</scope>
</reference>
<sequence length="124" mass="14046">MAANSEKKEKPKLRDSYSRLISTKYQEIYDTLKPIIDAQHELRVKCWFTWLIGVPVKDSTVVPKRDNDDEKSIVESEVELDSDISTDNYSGESDSSDSDSSADTDASDITDNKLNNSVSFFKRT</sequence>
<feature type="compositionally biased region" description="Basic and acidic residues" evidence="1">
    <location>
        <begin position="63"/>
        <end position="74"/>
    </location>
</feature>
<evidence type="ECO:0000313" key="2">
    <source>
        <dbReference type="Proteomes" id="UP000887578"/>
    </source>
</evidence>
<protein>
    <submittedName>
        <fullName evidence="3">Uncharacterized protein</fullName>
    </submittedName>
</protein>
<dbReference type="Proteomes" id="UP000887578">
    <property type="component" value="Unplaced"/>
</dbReference>
<organism evidence="2 3">
    <name type="scientific">Panagrolaimus davidi</name>
    <dbReference type="NCBI Taxonomy" id="227884"/>
    <lineage>
        <taxon>Eukaryota</taxon>
        <taxon>Metazoa</taxon>
        <taxon>Ecdysozoa</taxon>
        <taxon>Nematoda</taxon>
        <taxon>Chromadorea</taxon>
        <taxon>Rhabditida</taxon>
        <taxon>Tylenchina</taxon>
        <taxon>Panagrolaimomorpha</taxon>
        <taxon>Panagrolaimoidea</taxon>
        <taxon>Panagrolaimidae</taxon>
        <taxon>Panagrolaimus</taxon>
    </lineage>
</organism>